<evidence type="ECO:0000313" key="2">
    <source>
        <dbReference type="EMBL" id="MPN45929.1"/>
    </source>
</evidence>
<dbReference type="EMBL" id="VSSQ01106174">
    <property type="protein sequence ID" value="MPN45929.1"/>
    <property type="molecule type" value="Genomic_DNA"/>
</dbReference>
<reference evidence="2" key="1">
    <citation type="submission" date="2019-08" db="EMBL/GenBank/DDBJ databases">
        <authorList>
            <person name="Kucharzyk K."/>
            <person name="Murdoch R.W."/>
            <person name="Higgins S."/>
            <person name="Loffler F."/>
        </authorList>
    </citation>
    <scope>NUCLEOTIDE SEQUENCE</scope>
</reference>
<evidence type="ECO:0000256" key="1">
    <source>
        <dbReference type="SAM" id="Phobius"/>
    </source>
</evidence>
<protein>
    <submittedName>
        <fullName evidence="2">Uncharacterized protein</fullName>
    </submittedName>
</protein>
<dbReference type="AlphaFoldDB" id="A0A645I6B4"/>
<feature type="transmembrane region" description="Helical" evidence="1">
    <location>
        <begin position="46"/>
        <end position="66"/>
    </location>
</feature>
<feature type="transmembrane region" description="Helical" evidence="1">
    <location>
        <begin position="21"/>
        <end position="40"/>
    </location>
</feature>
<keyword evidence="1" id="KW-0812">Transmembrane</keyword>
<proteinExistence type="predicted"/>
<organism evidence="2">
    <name type="scientific">bioreactor metagenome</name>
    <dbReference type="NCBI Taxonomy" id="1076179"/>
    <lineage>
        <taxon>unclassified sequences</taxon>
        <taxon>metagenomes</taxon>
        <taxon>ecological metagenomes</taxon>
    </lineage>
</organism>
<name>A0A645I6B4_9ZZZZ</name>
<keyword evidence="1" id="KW-1133">Transmembrane helix</keyword>
<keyword evidence="1" id="KW-0472">Membrane</keyword>
<sequence>MQPIQIAFDKLISIPPLATKKSLNFLFYIIFRSIKVIVAVTKPADAFLDGFLMTIAIITAISGIILNKLQRIDQELITVLIINVLLQRFPRRRLFSRLCSDCTVYHIGKVVITLILN</sequence>
<comment type="caution">
    <text evidence="2">The sequence shown here is derived from an EMBL/GenBank/DDBJ whole genome shotgun (WGS) entry which is preliminary data.</text>
</comment>
<gene>
    <name evidence="2" type="ORF">SDC9_193508</name>
</gene>
<accession>A0A645I6B4</accession>